<keyword evidence="4" id="KW-1005">Bacterial flagellum biogenesis</keyword>
<dbReference type="PANTHER" id="PTHR34773:SF1">
    <property type="entry name" value="FLAGELLAR SECRETION CHAPERONE FLIS"/>
    <property type="match status" value="1"/>
</dbReference>
<dbReference type="PANTHER" id="PTHR34773">
    <property type="entry name" value="FLAGELLAR SECRETION CHAPERONE FLIS"/>
    <property type="match status" value="1"/>
</dbReference>
<dbReference type="AlphaFoldDB" id="C7M1N6"/>
<dbReference type="GO" id="GO:0044780">
    <property type="term" value="P:bacterial-type flagellum assembly"/>
    <property type="evidence" value="ECO:0007669"/>
    <property type="project" value="InterPro"/>
</dbReference>
<evidence type="ECO:0000313" key="7">
    <source>
        <dbReference type="Proteomes" id="UP000000771"/>
    </source>
</evidence>
<dbReference type="KEGG" id="afo:Afer_0115"/>
<proteinExistence type="inferred from homology"/>
<keyword evidence="6" id="KW-0282">Flagellum</keyword>
<name>C7M1N6_ACIFD</name>
<dbReference type="GO" id="GO:0071973">
    <property type="term" value="P:bacterial-type flagellum-dependent cell motility"/>
    <property type="evidence" value="ECO:0007669"/>
    <property type="project" value="TreeGrafter"/>
</dbReference>
<dbReference type="GO" id="GO:0005829">
    <property type="term" value="C:cytosol"/>
    <property type="evidence" value="ECO:0007669"/>
    <property type="project" value="UniProtKB-SubCell"/>
</dbReference>
<dbReference type="STRING" id="525909.Afer_0115"/>
<dbReference type="eggNOG" id="COG1516">
    <property type="taxonomic scope" value="Bacteria"/>
</dbReference>
<dbReference type="InterPro" id="IPR003713">
    <property type="entry name" value="FliS"/>
</dbReference>
<evidence type="ECO:0000256" key="4">
    <source>
        <dbReference type="ARBA" id="ARBA00022795"/>
    </source>
</evidence>
<dbReference type="RefSeq" id="WP_012784204.1">
    <property type="nucleotide sequence ID" value="NC_013124.1"/>
</dbReference>
<evidence type="ECO:0000256" key="5">
    <source>
        <dbReference type="ARBA" id="ARBA00023186"/>
    </source>
</evidence>
<keyword evidence="5" id="KW-0143">Chaperone</keyword>
<dbReference type="Pfam" id="PF02561">
    <property type="entry name" value="FliS"/>
    <property type="match status" value="1"/>
</dbReference>
<protein>
    <submittedName>
        <fullName evidence="6">Flagellar protein FliS</fullName>
    </submittedName>
</protein>
<dbReference type="SUPFAM" id="SSF101116">
    <property type="entry name" value="Flagellar export chaperone FliS"/>
    <property type="match status" value="1"/>
</dbReference>
<keyword evidence="7" id="KW-1185">Reference proteome</keyword>
<keyword evidence="6" id="KW-0966">Cell projection</keyword>
<keyword evidence="3" id="KW-0963">Cytoplasm</keyword>
<reference evidence="6 7" key="1">
    <citation type="journal article" date="2009" name="Stand. Genomic Sci.">
        <title>Complete genome sequence of Acidimicrobium ferrooxidans type strain (ICP).</title>
        <authorList>
            <person name="Clum A."/>
            <person name="Nolan M."/>
            <person name="Lang E."/>
            <person name="Glavina Del Rio T."/>
            <person name="Tice H."/>
            <person name="Copeland A."/>
            <person name="Cheng J.F."/>
            <person name="Lucas S."/>
            <person name="Chen F."/>
            <person name="Bruce D."/>
            <person name="Goodwin L."/>
            <person name="Pitluck S."/>
            <person name="Ivanova N."/>
            <person name="Mavrommatis K."/>
            <person name="Mikhailova N."/>
            <person name="Pati A."/>
            <person name="Chen A."/>
            <person name="Palaniappan K."/>
            <person name="Goker M."/>
            <person name="Spring S."/>
            <person name="Land M."/>
            <person name="Hauser L."/>
            <person name="Chang Y.J."/>
            <person name="Jeffries C.C."/>
            <person name="Chain P."/>
            <person name="Bristow J."/>
            <person name="Eisen J.A."/>
            <person name="Markowitz V."/>
            <person name="Hugenholtz P."/>
            <person name="Kyrpides N.C."/>
            <person name="Klenk H.P."/>
            <person name="Lapidus A."/>
        </authorList>
    </citation>
    <scope>NUCLEOTIDE SEQUENCE [LARGE SCALE GENOMIC DNA]</scope>
    <source>
        <strain evidence="7">DSM 10331 / JCM 15462 / NBRC 103882 / ICP</strain>
    </source>
</reference>
<dbReference type="Gene3D" id="1.20.120.340">
    <property type="entry name" value="Flagellar protein FliS"/>
    <property type="match status" value="1"/>
</dbReference>
<dbReference type="HOGENOM" id="CLU_080373_2_0_11"/>
<dbReference type="EMBL" id="CP001631">
    <property type="protein sequence ID" value="ACU53085.1"/>
    <property type="molecule type" value="Genomic_DNA"/>
</dbReference>
<dbReference type="InterPro" id="IPR036584">
    <property type="entry name" value="FliS_sf"/>
</dbReference>
<evidence type="ECO:0000256" key="1">
    <source>
        <dbReference type="ARBA" id="ARBA00004514"/>
    </source>
</evidence>
<dbReference type="Proteomes" id="UP000000771">
    <property type="component" value="Chromosome"/>
</dbReference>
<evidence type="ECO:0000313" key="6">
    <source>
        <dbReference type="EMBL" id="ACU53085.1"/>
    </source>
</evidence>
<comment type="similarity">
    <text evidence="2">Belongs to the FliS family.</text>
</comment>
<evidence type="ECO:0000256" key="3">
    <source>
        <dbReference type="ARBA" id="ARBA00022490"/>
    </source>
</evidence>
<evidence type="ECO:0000256" key="2">
    <source>
        <dbReference type="ARBA" id="ARBA00008787"/>
    </source>
</evidence>
<organism evidence="6 7">
    <name type="scientific">Acidimicrobium ferrooxidans (strain DSM 10331 / JCM 15462 / NBRC 103882 / ICP)</name>
    <dbReference type="NCBI Taxonomy" id="525909"/>
    <lineage>
        <taxon>Bacteria</taxon>
        <taxon>Bacillati</taxon>
        <taxon>Actinomycetota</taxon>
        <taxon>Acidimicrobiia</taxon>
        <taxon>Acidimicrobiales</taxon>
        <taxon>Acidimicrobiaceae</taxon>
        <taxon>Acidimicrobium</taxon>
    </lineage>
</organism>
<gene>
    <name evidence="6" type="ordered locus">Afer_0115</name>
</gene>
<keyword evidence="6" id="KW-0969">Cilium</keyword>
<sequence length="125" mass="13846">MPSLAQRAYVENAVETATPAQRLLILLDRLEANLVALGDAFRVRDLEAIHVNAKAAQAALALLRGALREDVWEHAATIATLYTWALERLVRANVDKDPAPYEEARSVLEPLIAAWRHAAMEVSHE</sequence>
<accession>C7M1N6</accession>
<comment type="subcellular location">
    <subcellularLocation>
        <location evidence="1">Cytoplasm</location>
        <location evidence="1">Cytosol</location>
    </subcellularLocation>
</comment>